<sequence>MKNFTLFTTSSPGHPGFFVCVRMGRFGLTVKKIVILLLQILTVAHSQIQINEAFPNLYFTKPIDLQYPPDGSNRLFVVAQHGYIYVFENDPLVTNKTLFLDISDRIVFEGERGLLGMAFHPEYENNGYFFVNYTAPGPLRTVVSRFQITSNNPDEADEESEFVIIEINQPFENHNGGQIVFGPDGNLYIGMGDGGAGGDPYGHGQNLYTLHGSILRIDVDNPGGELNYGIPDDNPFVGTSYRAEIYAYGLRNPWRFSFDPITNFCWIADVGQDLYEEIDLLEVGGNYGWDIMEGANCYDPAVGCDTAGLILPFYEYSHDVGESITGGFVYRGSLLPELYGKYIFADFEYGDVWSLGYEEGNPLEVSTLGDLGSYSVTSFGVDQHNELYICSFDGMIYKFVQTNSAIEDGVSKPNKFSLYQNYPNPFNPITTLRYDLPEDALVNITIYDMKGR</sequence>
<evidence type="ECO:0000259" key="1">
    <source>
        <dbReference type="Pfam" id="PF07995"/>
    </source>
</evidence>
<dbReference type="Pfam" id="PF07995">
    <property type="entry name" value="GSDH"/>
    <property type="match status" value="1"/>
</dbReference>
<dbReference type="PANTHER" id="PTHR19328:SF75">
    <property type="entry name" value="ALDOSE SUGAR DEHYDROGENASE YLII"/>
    <property type="match status" value="1"/>
</dbReference>
<name>A0A381YLU6_9ZZZZ</name>
<feature type="domain" description="Glucose/Sorbosone dehydrogenase" evidence="1">
    <location>
        <begin position="60"/>
        <end position="360"/>
    </location>
</feature>
<dbReference type="InterPro" id="IPR011042">
    <property type="entry name" value="6-blade_b-propeller_TolB-like"/>
</dbReference>
<dbReference type="EMBL" id="UINC01018460">
    <property type="protein sequence ID" value="SVA77561.1"/>
    <property type="molecule type" value="Genomic_DNA"/>
</dbReference>
<dbReference type="Gene3D" id="2.120.10.30">
    <property type="entry name" value="TolB, C-terminal domain"/>
    <property type="match status" value="1"/>
</dbReference>
<evidence type="ECO:0000313" key="2">
    <source>
        <dbReference type="EMBL" id="SVA77561.1"/>
    </source>
</evidence>
<feature type="non-terminal residue" evidence="2">
    <location>
        <position position="452"/>
    </location>
</feature>
<dbReference type="InterPro" id="IPR011041">
    <property type="entry name" value="Quinoprot_gluc/sorb_DH_b-prop"/>
</dbReference>
<protein>
    <recommendedName>
        <fullName evidence="1">Glucose/Sorbosone dehydrogenase domain-containing protein</fullName>
    </recommendedName>
</protein>
<dbReference type="InterPro" id="IPR012938">
    <property type="entry name" value="Glc/Sorbosone_DH"/>
</dbReference>
<dbReference type="AlphaFoldDB" id="A0A381YLU6"/>
<reference evidence="2" key="1">
    <citation type="submission" date="2018-05" db="EMBL/GenBank/DDBJ databases">
        <authorList>
            <person name="Lanie J.A."/>
            <person name="Ng W.-L."/>
            <person name="Kazmierczak K.M."/>
            <person name="Andrzejewski T.M."/>
            <person name="Davidsen T.M."/>
            <person name="Wayne K.J."/>
            <person name="Tettelin H."/>
            <person name="Glass J.I."/>
            <person name="Rusch D."/>
            <person name="Podicherti R."/>
            <person name="Tsui H.-C.T."/>
            <person name="Winkler M.E."/>
        </authorList>
    </citation>
    <scope>NUCLEOTIDE SEQUENCE</scope>
</reference>
<dbReference type="SUPFAM" id="SSF50952">
    <property type="entry name" value="Soluble quinoprotein glucose dehydrogenase"/>
    <property type="match status" value="1"/>
</dbReference>
<proteinExistence type="predicted"/>
<gene>
    <name evidence="2" type="ORF">METZ01_LOCUS130415</name>
</gene>
<dbReference type="PANTHER" id="PTHR19328">
    <property type="entry name" value="HEDGEHOG-INTERACTING PROTEIN"/>
    <property type="match status" value="1"/>
</dbReference>
<accession>A0A381YLU6</accession>
<organism evidence="2">
    <name type="scientific">marine metagenome</name>
    <dbReference type="NCBI Taxonomy" id="408172"/>
    <lineage>
        <taxon>unclassified sequences</taxon>
        <taxon>metagenomes</taxon>
        <taxon>ecological metagenomes</taxon>
    </lineage>
</organism>